<keyword evidence="2" id="KW-1185">Reference proteome</keyword>
<accession>A0ABV6AFL8</accession>
<comment type="caution">
    <text evidence="1">The sequence shown here is derived from an EMBL/GenBank/DDBJ whole genome shotgun (WGS) entry which is preliminary data.</text>
</comment>
<dbReference type="Proteomes" id="UP001589692">
    <property type="component" value="Unassembled WGS sequence"/>
</dbReference>
<evidence type="ECO:0000313" key="2">
    <source>
        <dbReference type="Proteomes" id="UP001589692"/>
    </source>
</evidence>
<evidence type="ECO:0000313" key="1">
    <source>
        <dbReference type="EMBL" id="MFB9949370.1"/>
    </source>
</evidence>
<reference evidence="1 2" key="1">
    <citation type="submission" date="2024-09" db="EMBL/GenBank/DDBJ databases">
        <authorList>
            <person name="Sun Q."/>
            <person name="Mori K."/>
        </authorList>
    </citation>
    <scope>NUCLEOTIDE SEQUENCE [LARGE SCALE GENOMIC DNA]</scope>
    <source>
        <strain evidence="1 2">TBRC 4938</strain>
    </source>
</reference>
<gene>
    <name evidence="1" type="ORF">ACFFP0_10950</name>
</gene>
<dbReference type="EMBL" id="JBHMAA010000013">
    <property type="protein sequence ID" value="MFB9949370.1"/>
    <property type="molecule type" value="Genomic_DNA"/>
</dbReference>
<proteinExistence type="predicted"/>
<protein>
    <submittedName>
        <fullName evidence="1">Uncharacterized protein</fullName>
    </submittedName>
</protein>
<name>A0ABV6AFL8_9HYPH</name>
<organism evidence="1 2">
    <name type="scientific">Rhizobium puerariae</name>
    <dbReference type="NCBI Taxonomy" id="1585791"/>
    <lineage>
        <taxon>Bacteria</taxon>
        <taxon>Pseudomonadati</taxon>
        <taxon>Pseudomonadota</taxon>
        <taxon>Alphaproteobacteria</taxon>
        <taxon>Hyphomicrobiales</taxon>
        <taxon>Rhizobiaceae</taxon>
        <taxon>Rhizobium/Agrobacterium group</taxon>
        <taxon>Rhizobium</taxon>
    </lineage>
</organism>
<sequence length="50" mass="5569">MLPTPERPEQYDLPPVEETDELSDIELEEGAMLLVDALTLPPPPVVVVRD</sequence>